<reference evidence="3 4" key="1">
    <citation type="submission" date="2024-04" db="EMBL/GenBank/DDBJ databases">
        <title>Complete genome sequence of Fusarium acuminatum.</title>
        <authorList>
            <person name="Lan B."/>
        </authorList>
    </citation>
    <scope>NUCLEOTIDE SEQUENCE [LARGE SCALE GENOMIC DNA]</scope>
    <source>
        <strain evidence="3">1A</strain>
    </source>
</reference>
<dbReference type="InterPro" id="IPR031348">
    <property type="entry name" value="PigL_N"/>
</dbReference>
<gene>
    <name evidence="3" type="ORF">QYS62_008387</name>
</gene>
<dbReference type="Pfam" id="PF17111">
    <property type="entry name" value="PigL_N"/>
    <property type="match status" value="1"/>
</dbReference>
<feature type="compositionally biased region" description="Polar residues" evidence="1">
    <location>
        <begin position="377"/>
        <end position="387"/>
    </location>
</feature>
<feature type="domain" description="Azaphilone pigments biosynthesis cluster protein L N-terminal" evidence="2">
    <location>
        <begin position="1"/>
        <end position="209"/>
    </location>
</feature>
<proteinExistence type="predicted"/>
<dbReference type="EMBL" id="CP151264">
    <property type="protein sequence ID" value="WZH47243.1"/>
    <property type="molecule type" value="Genomic_DNA"/>
</dbReference>
<feature type="compositionally biased region" description="Low complexity" evidence="1">
    <location>
        <begin position="388"/>
        <end position="399"/>
    </location>
</feature>
<evidence type="ECO:0000313" key="3">
    <source>
        <dbReference type="EMBL" id="WZH47243.1"/>
    </source>
</evidence>
<feature type="compositionally biased region" description="Basic and acidic residues" evidence="1">
    <location>
        <begin position="424"/>
        <end position="440"/>
    </location>
</feature>
<dbReference type="Proteomes" id="UP001489902">
    <property type="component" value="Chromosome 5"/>
</dbReference>
<feature type="region of interest" description="Disordered" evidence="1">
    <location>
        <begin position="374"/>
        <end position="440"/>
    </location>
</feature>
<evidence type="ECO:0000259" key="2">
    <source>
        <dbReference type="Pfam" id="PF17111"/>
    </source>
</evidence>
<protein>
    <submittedName>
        <fullName evidence="3">Helo_like_N domain-containing protein</fullName>
    </submittedName>
</protein>
<organism evidence="3 4">
    <name type="scientific">Fusarium acuminatum</name>
    <dbReference type="NCBI Taxonomy" id="5515"/>
    <lineage>
        <taxon>Eukaryota</taxon>
        <taxon>Fungi</taxon>
        <taxon>Dikarya</taxon>
        <taxon>Ascomycota</taxon>
        <taxon>Pezizomycotina</taxon>
        <taxon>Sordariomycetes</taxon>
        <taxon>Hypocreomycetidae</taxon>
        <taxon>Hypocreales</taxon>
        <taxon>Nectriaceae</taxon>
        <taxon>Fusarium</taxon>
        <taxon>Fusarium tricinctum species complex</taxon>
    </lineage>
</organism>
<name>A0ABZ2X5R0_9HYPO</name>
<accession>A0ABZ2X5R0</accession>
<evidence type="ECO:0000313" key="4">
    <source>
        <dbReference type="Proteomes" id="UP001489902"/>
    </source>
</evidence>
<evidence type="ECO:0000256" key="1">
    <source>
        <dbReference type="SAM" id="MobiDB-lite"/>
    </source>
</evidence>
<keyword evidence="4" id="KW-1185">Reference proteome</keyword>
<sequence length="440" mass="48477">MDPASIAGIGLAIVPLAVQSIKSLKGTVARYKGRDNTLARLYHVLEDLDNIMGALERAVVSEATTRALLEGPVSRCNLLCREFETAMQKFSGKSKMGFLDWAKMEFMTSDINEFMDRLAGYKATISVGLGIITMLVPSAWQTSTLSQKVLEDYNEVIQDTVYTLNMNLQRLDDKMELLIQESNSTSASDTSIDLKDERAVTEQCIRICQDASSYIESLAEREESLKDQLPSASVTDSQGPFEAQLLIRRTLNESRDNLAQTIGRLQERLESMATSGTPKSDLGYQQLEADLKTSKQCLELCKNASEQVANQKVYTVGEMVADGDSDQVVITTLADLFDVRKASSTNRSAQWIGSLTDETARQVSKDRYSSRFGAVTATGTGDGFSTMSSASNSREVNSSLPQRLAKAGQPAASGALHRRPTPNEMRRRTVEDDEAKEERR</sequence>